<dbReference type="Ensembl" id="ENSCINT00000024120.2">
    <property type="protein sequence ID" value="ENSCINP00000023874.2"/>
    <property type="gene ID" value="ENSCING00000012894.2"/>
</dbReference>
<dbReference type="EMBL" id="EAAA01002998">
    <property type="status" value="NOT_ANNOTATED_CDS"/>
    <property type="molecule type" value="Genomic_DNA"/>
</dbReference>
<reference evidence="3" key="3">
    <citation type="submission" date="2025-08" db="UniProtKB">
        <authorList>
            <consortium name="Ensembl"/>
        </authorList>
    </citation>
    <scope>IDENTIFICATION</scope>
</reference>
<protein>
    <submittedName>
        <fullName evidence="3">Pulmonary surfactant-associated protein A1-like</fullName>
    </submittedName>
</protein>
<dbReference type="AlphaFoldDB" id="F6PTN3"/>
<gene>
    <name evidence="3" type="primary">LOC100181946</name>
</gene>
<dbReference type="GeneID" id="100181946"/>
<proteinExistence type="predicted"/>
<sequence length="231" mass="25882">MRTTVCVFLFLCYLQYVQSSTTYTVCKTVESLFEIQSSRNHSSSVGKPGKRGPRGPPGPIGPVGPQGEPGQINQEVLNAAIDSRLRAIQDQIACWDGLVHNGYCYRLLFRSGSGVNFATALHLCRYHGGTLAEVDSEQTYRAFFAYVKRIWTSIQPYVQVWLGMTSQRGVAYMSNGTRAPFTEWYRTYPRSGSTSLQMAFEVPIMHSRSDKGMFDIDVTHAAPKPLCRFNL</sequence>
<dbReference type="InParanoid" id="F6PTN3"/>
<dbReference type="SUPFAM" id="SSF56436">
    <property type="entry name" value="C-type lectin-like"/>
    <property type="match status" value="1"/>
</dbReference>
<name>F6PTN3_CIOIN</name>
<dbReference type="Proteomes" id="UP000008144">
    <property type="component" value="Chromosome 9"/>
</dbReference>
<evidence type="ECO:0000313" key="3">
    <source>
        <dbReference type="Ensembl" id="ENSCINP00000023874.2"/>
    </source>
</evidence>
<accession>F6PTN3</accession>
<reference evidence="3" key="4">
    <citation type="submission" date="2025-09" db="UniProtKB">
        <authorList>
            <consortium name="Ensembl"/>
        </authorList>
    </citation>
    <scope>IDENTIFICATION</scope>
</reference>
<dbReference type="InterPro" id="IPR016187">
    <property type="entry name" value="CTDL_fold"/>
</dbReference>
<reference evidence="4" key="1">
    <citation type="journal article" date="2002" name="Science">
        <title>The draft genome of Ciona intestinalis: insights into chordate and vertebrate origins.</title>
        <authorList>
            <person name="Dehal P."/>
            <person name="Satou Y."/>
            <person name="Campbell R.K."/>
            <person name="Chapman J."/>
            <person name="Degnan B."/>
            <person name="De Tomaso A."/>
            <person name="Davidson B."/>
            <person name="Di Gregorio A."/>
            <person name="Gelpke M."/>
            <person name="Goodstein D.M."/>
            <person name="Harafuji N."/>
            <person name="Hastings K.E."/>
            <person name="Ho I."/>
            <person name="Hotta K."/>
            <person name="Huang W."/>
            <person name="Kawashima T."/>
            <person name="Lemaire P."/>
            <person name="Martinez D."/>
            <person name="Meinertzhagen I.A."/>
            <person name="Necula S."/>
            <person name="Nonaka M."/>
            <person name="Putnam N."/>
            <person name="Rash S."/>
            <person name="Saiga H."/>
            <person name="Satake M."/>
            <person name="Terry A."/>
            <person name="Yamada L."/>
            <person name="Wang H.G."/>
            <person name="Awazu S."/>
            <person name="Azumi K."/>
            <person name="Boore J."/>
            <person name="Branno M."/>
            <person name="Chin-Bow S."/>
            <person name="DeSantis R."/>
            <person name="Doyle S."/>
            <person name="Francino P."/>
            <person name="Keys D.N."/>
            <person name="Haga S."/>
            <person name="Hayashi H."/>
            <person name="Hino K."/>
            <person name="Imai K.S."/>
            <person name="Inaba K."/>
            <person name="Kano S."/>
            <person name="Kobayashi K."/>
            <person name="Kobayashi M."/>
            <person name="Lee B.I."/>
            <person name="Makabe K.W."/>
            <person name="Manohar C."/>
            <person name="Matassi G."/>
            <person name="Medina M."/>
            <person name="Mochizuki Y."/>
            <person name="Mount S."/>
            <person name="Morishita T."/>
            <person name="Miura S."/>
            <person name="Nakayama A."/>
            <person name="Nishizaka S."/>
            <person name="Nomoto H."/>
            <person name="Ohta F."/>
            <person name="Oishi K."/>
            <person name="Rigoutsos I."/>
            <person name="Sano M."/>
            <person name="Sasaki A."/>
            <person name="Sasakura Y."/>
            <person name="Shoguchi E."/>
            <person name="Shin-i T."/>
            <person name="Spagnuolo A."/>
            <person name="Stainier D."/>
            <person name="Suzuki M.M."/>
            <person name="Tassy O."/>
            <person name="Takatori N."/>
            <person name="Tokuoka M."/>
            <person name="Yagi K."/>
            <person name="Yoshizaki F."/>
            <person name="Wada S."/>
            <person name="Zhang C."/>
            <person name="Hyatt P.D."/>
            <person name="Larimer F."/>
            <person name="Detter C."/>
            <person name="Doggett N."/>
            <person name="Glavina T."/>
            <person name="Hawkins T."/>
            <person name="Richardson P."/>
            <person name="Lucas S."/>
            <person name="Kohara Y."/>
            <person name="Levine M."/>
            <person name="Satoh N."/>
            <person name="Rokhsar D.S."/>
        </authorList>
    </citation>
    <scope>NUCLEOTIDE SEQUENCE [LARGE SCALE GENOMIC DNA]</scope>
</reference>
<evidence type="ECO:0000256" key="1">
    <source>
        <dbReference type="SAM" id="MobiDB-lite"/>
    </source>
</evidence>
<dbReference type="HOGENOM" id="CLU_1199446_0_0_1"/>
<feature type="chain" id="PRO_5014089897" evidence="2">
    <location>
        <begin position="20"/>
        <end position="231"/>
    </location>
</feature>
<dbReference type="KEGG" id="cin:100181946"/>
<dbReference type="GeneTree" id="ENSGT00530000064742"/>
<feature type="region of interest" description="Disordered" evidence="1">
    <location>
        <begin position="40"/>
        <end position="67"/>
    </location>
</feature>
<keyword evidence="4" id="KW-1185">Reference proteome</keyword>
<reference evidence="3" key="2">
    <citation type="journal article" date="2008" name="Genome Biol.">
        <title>Improved genome assembly and evidence-based global gene model set for the chordate Ciona intestinalis: new insight into intron and operon populations.</title>
        <authorList>
            <person name="Satou Y."/>
            <person name="Mineta K."/>
            <person name="Ogasawara M."/>
            <person name="Sasakura Y."/>
            <person name="Shoguchi E."/>
            <person name="Ueno K."/>
            <person name="Yamada L."/>
            <person name="Matsumoto J."/>
            <person name="Wasserscheid J."/>
            <person name="Dewar K."/>
            <person name="Wiley G.B."/>
            <person name="Macmil S.L."/>
            <person name="Roe B.A."/>
            <person name="Zeller R.W."/>
            <person name="Hastings K.E."/>
            <person name="Lemaire P."/>
            <person name="Lindquist E."/>
            <person name="Endo T."/>
            <person name="Hotta K."/>
            <person name="Inaba K."/>
        </authorList>
    </citation>
    <scope>NUCLEOTIDE SEQUENCE [LARGE SCALE GENOMIC DNA]</scope>
    <source>
        <strain evidence="3">wild type</strain>
    </source>
</reference>
<dbReference type="Gene3D" id="3.10.100.10">
    <property type="entry name" value="Mannose-Binding Protein A, subunit A"/>
    <property type="match status" value="1"/>
</dbReference>
<dbReference type="InterPro" id="IPR016186">
    <property type="entry name" value="C-type_lectin-like/link_sf"/>
</dbReference>
<keyword evidence="2" id="KW-0732">Signal</keyword>
<evidence type="ECO:0000256" key="2">
    <source>
        <dbReference type="SAM" id="SignalP"/>
    </source>
</evidence>
<organism evidence="3 4">
    <name type="scientific">Ciona intestinalis</name>
    <name type="common">Transparent sea squirt</name>
    <name type="synonym">Ascidia intestinalis</name>
    <dbReference type="NCBI Taxonomy" id="7719"/>
    <lineage>
        <taxon>Eukaryota</taxon>
        <taxon>Metazoa</taxon>
        <taxon>Chordata</taxon>
        <taxon>Tunicata</taxon>
        <taxon>Ascidiacea</taxon>
        <taxon>Phlebobranchia</taxon>
        <taxon>Cionidae</taxon>
        <taxon>Ciona</taxon>
    </lineage>
</organism>
<accession>A0A1W2WFY5</accession>
<dbReference type="CDD" id="cd00037">
    <property type="entry name" value="CLECT"/>
    <property type="match status" value="1"/>
</dbReference>
<feature type="signal peptide" evidence="2">
    <location>
        <begin position="1"/>
        <end position="19"/>
    </location>
</feature>
<dbReference type="Gene3D" id="1.20.5.320">
    <property type="entry name" value="6-Phosphogluconate Dehydrogenase, domain 3"/>
    <property type="match status" value="1"/>
</dbReference>
<dbReference type="RefSeq" id="XP_002128443.1">
    <property type="nucleotide sequence ID" value="XM_002128407.5"/>
</dbReference>
<evidence type="ECO:0000313" key="4">
    <source>
        <dbReference type="Proteomes" id="UP000008144"/>
    </source>
</evidence>
<dbReference type="GO" id="GO:0005615">
    <property type="term" value="C:extracellular space"/>
    <property type="evidence" value="ECO:0000318"/>
    <property type="project" value="GO_Central"/>
</dbReference>